<evidence type="ECO:0000313" key="3">
    <source>
        <dbReference type="Proteomes" id="UP000696280"/>
    </source>
</evidence>
<dbReference type="Pfam" id="PF06985">
    <property type="entry name" value="HET"/>
    <property type="match status" value="1"/>
</dbReference>
<dbReference type="PANTHER" id="PTHR33112:SF16">
    <property type="entry name" value="HETEROKARYON INCOMPATIBILITY DOMAIN-CONTAINING PROTEIN"/>
    <property type="match status" value="1"/>
</dbReference>
<keyword evidence="3" id="KW-1185">Reference proteome</keyword>
<dbReference type="Proteomes" id="UP000696280">
    <property type="component" value="Unassembled WGS sequence"/>
</dbReference>
<evidence type="ECO:0000313" key="2">
    <source>
        <dbReference type="EMBL" id="CAG8950957.1"/>
    </source>
</evidence>
<dbReference type="PANTHER" id="PTHR33112">
    <property type="entry name" value="DOMAIN PROTEIN, PUTATIVE-RELATED"/>
    <property type="match status" value="1"/>
</dbReference>
<name>A0A9N9KRZ0_9HELO</name>
<protein>
    <recommendedName>
        <fullName evidence="1">Heterokaryon incompatibility domain-containing protein</fullName>
    </recommendedName>
</protein>
<evidence type="ECO:0000259" key="1">
    <source>
        <dbReference type="Pfam" id="PF06985"/>
    </source>
</evidence>
<accession>A0A9N9KRZ0</accession>
<comment type="caution">
    <text evidence="2">The sequence shown here is derived from an EMBL/GenBank/DDBJ whole genome shotgun (WGS) entry which is preliminary data.</text>
</comment>
<gene>
    <name evidence="2" type="ORF">HYFRA_00006354</name>
</gene>
<reference evidence="2" key="1">
    <citation type="submission" date="2021-07" db="EMBL/GenBank/DDBJ databases">
        <authorList>
            <person name="Durling M."/>
        </authorList>
    </citation>
    <scope>NUCLEOTIDE SEQUENCE</scope>
</reference>
<organism evidence="2 3">
    <name type="scientific">Hymenoscyphus fraxineus</name>
    <dbReference type="NCBI Taxonomy" id="746836"/>
    <lineage>
        <taxon>Eukaryota</taxon>
        <taxon>Fungi</taxon>
        <taxon>Dikarya</taxon>
        <taxon>Ascomycota</taxon>
        <taxon>Pezizomycotina</taxon>
        <taxon>Leotiomycetes</taxon>
        <taxon>Helotiales</taxon>
        <taxon>Helotiaceae</taxon>
        <taxon>Hymenoscyphus</taxon>
    </lineage>
</organism>
<feature type="domain" description="Heterokaryon incompatibility" evidence="1">
    <location>
        <begin position="176"/>
        <end position="314"/>
    </location>
</feature>
<dbReference type="OrthoDB" id="5362512at2759"/>
<sequence>MACDHCRSIDVERLYNEKPGTLFDHHSTVEELEACSEATGCQLCEWIRSGLGYPYWSKGDDRVGYFRDNIAEANGFSKITFQSSLLRSLSFEVFVLEGSRLANPNIISGRPVSPYSDSENCFQLAKRWKDQCLEHHSDTCLRRTDQKLPTRVIDVGPSDGSHEPCLKISEGEEGDWVALSHCWGTESRFVLSSNNIASFQKIISFQTLPPTFRDAIIVTRKIGYRYLWIDSLCIIQDSHEDWVLESKSMQDYYKDAILTISADSAAGDHVGFLGKRHQLAPSLTIELTTGDKLGIRKIVKMESHISKRAWTLQEFLLSPRSLQYMPDQLIWECHASKLCESDTKPQDNNSWAQEKSLKRFFSTPSLELSDSKSFQPSSRWYNLVEDYSLRNMTKKDDILPAISGLAREIAQQSGYTYAAGIWIEEICIGLGWYPVRSATAKESDEYHAPSWSWASWPTSPGIAFTVPHLVNEDMYERKATLIRYKIILEDDDKFGRVKSGSIDLRAKCISMRSWLEQNYLKFHYVRDRYDFTKTAMSSYIRKPMEPDDILCFFDSFDENTTSEKISEETHLFHISTLTTSSYTRMYALLLVQVENSPKETYRRVGLIDISTPTYTEEYLMDQSTWEEKEVHII</sequence>
<dbReference type="AlphaFoldDB" id="A0A9N9KRZ0"/>
<dbReference type="InterPro" id="IPR010730">
    <property type="entry name" value="HET"/>
</dbReference>
<dbReference type="EMBL" id="CAJVRL010000039">
    <property type="protein sequence ID" value="CAG8950957.1"/>
    <property type="molecule type" value="Genomic_DNA"/>
</dbReference>
<proteinExistence type="predicted"/>